<accession>A0A8H5TN55</accession>
<gene>
    <name evidence="2" type="ORF">FHETE_2575</name>
</gene>
<evidence type="ECO:0000313" key="2">
    <source>
        <dbReference type="EMBL" id="KAF5675264.1"/>
    </source>
</evidence>
<feature type="region of interest" description="Disordered" evidence="1">
    <location>
        <begin position="457"/>
        <end position="502"/>
    </location>
</feature>
<feature type="region of interest" description="Disordered" evidence="1">
    <location>
        <begin position="331"/>
        <end position="444"/>
    </location>
</feature>
<organism evidence="2 3">
    <name type="scientific">Fusarium heterosporum</name>
    <dbReference type="NCBI Taxonomy" id="42747"/>
    <lineage>
        <taxon>Eukaryota</taxon>
        <taxon>Fungi</taxon>
        <taxon>Dikarya</taxon>
        <taxon>Ascomycota</taxon>
        <taxon>Pezizomycotina</taxon>
        <taxon>Sordariomycetes</taxon>
        <taxon>Hypocreomycetidae</taxon>
        <taxon>Hypocreales</taxon>
        <taxon>Nectriaceae</taxon>
        <taxon>Fusarium</taxon>
        <taxon>Fusarium heterosporum species complex</taxon>
    </lineage>
</organism>
<dbReference type="Proteomes" id="UP000567885">
    <property type="component" value="Unassembled WGS sequence"/>
</dbReference>
<feature type="compositionally biased region" description="Low complexity" evidence="1">
    <location>
        <begin position="114"/>
        <end position="125"/>
    </location>
</feature>
<feature type="region of interest" description="Disordered" evidence="1">
    <location>
        <begin position="252"/>
        <end position="288"/>
    </location>
</feature>
<dbReference type="EMBL" id="JAAGWQ010000041">
    <property type="protein sequence ID" value="KAF5675264.1"/>
    <property type="molecule type" value="Genomic_DNA"/>
</dbReference>
<feature type="compositionally biased region" description="Low complexity" evidence="1">
    <location>
        <begin position="163"/>
        <end position="175"/>
    </location>
</feature>
<feature type="region of interest" description="Disordered" evidence="1">
    <location>
        <begin position="114"/>
        <end position="208"/>
    </location>
</feature>
<sequence length="502" mass="54869">MDNLEGMLMVPPERGPILGKAVWKEDAEPCQQWPLSSITDCQVQQITHRKQGPVLPTLVVSIADKEKKRRSSRAAGFISSSRDANATTLWFRTPSDDHHLSLHEWARNILARKSPMSPTESPMSPQFSNPFSSMSRDTSDYFSRPTSGNQSGRSDPRSLQHKSSVTTQSTSTTTTTRERPLTFSSESPSLRSKRSDISSPSSNNYPIQQMNFQIPGQHYTTVLPTDLPSPINTTGDYQGEFIEGWTSAQGRASTMSSPIRGRGSISSQPPHPSIAAVESSSPPGPRETILDRAFQMRCIPGSEREVAGEEKLSSLARFEALMREADDKIKQREEAERAQQLAMRSAFEASESSSEDDDSDSDDSDEGAYGRVPDRRGPALIPSTTQRALKFSTDRGDPAPLSPSSRSSVSKVPILQPTPPMRPHTAHAKVRPSPSPRTDSTPQIIASMARLEMAASASKVSDDSSVRLSGDKRLSASSTATKRLSSTEFSKRLSSTSSLLFV</sequence>
<keyword evidence="3" id="KW-1185">Reference proteome</keyword>
<dbReference type="OrthoDB" id="5379885at2759"/>
<feature type="compositionally biased region" description="Low complexity" evidence="1">
    <location>
        <begin position="256"/>
        <end position="267"/>
    </location>
</feature>
<proteinExistence type="predicted"/>
<feature type="compositionally biased region" description="Polar residues" evidence="1">
    <location>
        <begin position="126"/>
        <end position="153"/>
    </location>
</feature>
<dbReference type="AlphaFoldDB" id="A0A8H5TN55"/>
<protein>
    <submittedName>
        <fullName evidence="2">Uncharacterized protein</fullName>
    </submittedName>
</protein>
<reference evidence="2 3" key="1">
    <citation type="submission" date="2020-05" db="EMBL/GenBank/DDBJ databases">
        <title>Identification and distribution of gene clusters putatively required for synthesis of sphingolipid metabolism inhibitors in phylogenetically diverse species of the filamentous fungus Fusarium.</title>
        <authorList>
            <person name="Kim H.-S."/>
            <person name="Busman M."/>
            <person name="Brown D.W."/>
            <person name="Divon H."/>
            <person name="Uhlig S."/>
            <person name="Proctor R.H."/>
        </authorList>
    </citation>
    <scope>NUCLEOTIDE SEQUENCE [LARGE SCALE GENOMIC DNA]</scope>
    <source>
        <strain evidence="2 3">NRRL 20693</strain>
    </source>
</reference>
<feature type="compositionally biased region" description="Basic and acidic residues" evidence="1">
    <location>
        <begin position="460"/>
        <end position="474"/>
    </location>
</feature>
<feature type="compositionally biased region" description="Low complexity" evidence="1">
    <location>
        <begin position="398"/>
        <end position="413"/>
    </location>
</feature>
<name>A0A8H5TN55_FUSHE</name>
<feature type="compositionally biased region" description="Polar residues" evidence="1">
    <location>
        <begin position="475"/>
        <end position="502"/>
    </location>
</feature>
<evidence type="ECO:0000313" key="3">
    <source>
        <dbReference type="Proteomes" id="UP000567885"/>
    </source>
</evidence>
<evidence type="ECO:0000256" key="1">
    <source>
        <dbReference type="SAM" id="MobiDB-lite"/>
    </source>
</evidence>
<feature type="compositionally biased region" description="Acidic residues" evidence="1">
    <location>
        <begin position="353"/>
        <end position="366"/>
    </location>
</feature>
<comment type="caution">
    <text evidence="2">The sequence shown here is derived from an EMBL/GenBank/DDBJ whole genome shotgun (WGS) entry which is preliminary data.</text>
</comment>